<keyword evidence="3" id="KW-1185">Reference proteome</keyword>
<evidence type="ECO:0000313" key="3">
    <source>
        <dbReference type="Proteomes" id="UP000000753"/>
    </source>
</evidence>
<evidence type="ECO:0000256" key="1">
    <source>
        <dbReference type="SAM" id="SignalP"/>
    </source>
</evidence>
<dbReference type="AlphaFoldDB" id="B8CJJ6"/>
<dbReference type="KEGG" id="swp:swp_1304"/>
<dbReference type="RefSeq" id="WP_020911471.1">
    <property type="nucleotide sequence ID" value="NC_011566.1"/>
</dbReference>
<dbReference type="OrthoDB" id="6710906at2"/>
<dbReference type="STRING" id="225849.swp_1304"/>
<accession>B8CJJ6</accession>
<dbReference type="Proteomes" id="UP000000753">
    <property type="component" value="Chromosome"/>
</dbReference>
<evidence type="ECO:0000313" key="2">
    <source>
        <dbReference type="EMBL" id="ACJ28093.1"/>
    </source>
</evidence>
<feature type="signal peptide" evidence="1">
    <location>
        <begin position="1"/>
        <end position="17"/>
    </location>
</feature>
<gene>
    <name evidence="2" type="ordered locus">swp_1304</name>
</gene>
<reference evidence="2 3" key="1">
    <citation type="journal article" date="2008" name="PLoS ONE">
        <title>Environmental adaptation: genomic analysis of the piezotolerant and psychrotolerant deep-sea iron reducing bacterium Shewanella piezotolerans WP3.</title>
        <authorList>
            <person name="Wang F."/>
            <person name="Wang J."/>
            <person name="Jian H."/>
            <person name="Zhang B."/>
            <person name="Li S."/>
            <person name="Wang F."/>
            <person name="Zeng X."/>
            <person name="Gao L."/>
            <person name="Bartlett D.H."/>
            <person name="Yu J."/>
            <person name="Hu S."/>
            <person name="Xiao X."/>
        </authorList>
    </citation>
    <scope>NUCLEOTIDE SEQUENCE [LARGE SCALE GENOMIC DNA]</scope>
    <source>
        <strain evidence="3">WP3 / JCM 13877</strain>
    </source>
</reference>
<keyword evidence="1" id="KW-0732">Signal</keyword>
<organism evidence="2 3">
    <name type="scientific">Shewanella piezotolerans (strain WP3 / JCM 13877)</name>
    <dbReference type="NCBI Taxonomy" id="225849"/>
    <lineage>
        <taxon>Bacteria</taxon>
        <taxon>Pseudomonadati</taxon>
        <taxon>Pseudomonadota</taxon>
        <taxon>Gammaproteobacteria</taxon>
        <taxon>Alteromonadales</taxon>
        <taxon>Shewanellaceae</taxon>
        <taxon>Shewanella</taxon>
    </lineage>
</organism>
<proteinExistence type="predicted"/>
<dbReference type="EMBL" id="CP000472">
    <property type="protein sequence ID" value="ACJ28093.1"/>
    <property type="molecule type" value="Genomic_DNA"/>
</dbReference>
<feature type="chain" id="PRO_5002869603" evidence="1">
    <location>
        <begin position="18"/>
        <end position="129"/>
    </location>
</feature>
<sequence>MKYIFSILILFSFNTLAGQDYKCTITNASAPSENGELEVIGDKSVIGKLFTVNRKTGDMSGPIKNNYLSTPKVIDHGSKENSYKVISIMQNETTSNVYTLVIEEYAESSRKPFVYLSNSWVFYGFCEHF</sequence>
<protein>
    <submittedName>
        <fullName evidence="2">Uncharacterized protein</fullName>
    </submittedName>
</protein>
<name>B8CJJ6_SHEPW</name>
<dbReference type="eggNOG" id="ENOG502ZWQY">
    <property type="taxonomic scope" value="Bacteria"/>
</dbReference>
<dbReference type="HOGENOM" id="CLU_1912549_0_0_6"/>